<keyword evidence="5" id="KW-1185">Reference proteome</keyword>
<dbReference type="PANTHER" id="PTHR24070">
    <property type="entry name" value="RAS, DI-RAS, AND RHEB FAMILY MEMBERS OF SMALL GTPASE SUPERFAMILY"/>
    <property type="match status" value="1"/>
</dbReference>
<keyword evidence="1" id="KW-0547">Nucleotide-binding</keyword>
<dbReference type="PRINTS" id="PR00449">
    <property type="entry name" value="RASTRNSFRMNG"/>
</dbReference>
<dbReference type="SUPFAM" id="SSF52540">
    <property type="entry name" value="P-loop containing nucleoside triphosphate hydrolases"/>
    <property type="match status" value="1"/>
</dbReference>
<feature type="region of interest" description="Disordered" evidence="3">
    <location>
        <begin position="164"/>
        <end position="189"/>
    </location>
</feature>
<feature type="region of interest" description="Disordered" evidence="3">
    <location>
        <begin position="267"/>
        <end position="289"/>
    </location>
</feature>
<dbReference type="PROSITE" id="PS51421">
    <property type="entry name" value="RAS"/>
    <property type="match status" value="1"/>
</dbReference>
<organism evidence="4 5">
    <name type="scientific">Cytospora mali</name>
    <name type="common">Apple Valsa canker fungus</name>
    <name type="synonym">Valsa mali</name>
    <dbReference type="NCBI Taxonomy" id="578113"/>
    <lineage>
        <taxon>Eukaryota</taxon>
        <taxon>Fungi</taxon>
        <taxon>Dikarya</taxon>
        <taxon>Ascomycota</taxon>
        <taxon>Pezizomycotina</taxon>
        <taxon>Sordariomycetes</taxon>
        <taxon>Sordariomycetidae</taxon>
        <taxon>Diaporthales</taxon>
        <taxon>Cytosporaceae</taxon>
        <taxon>Cytospora</taxon>
    </lineage>
</organism>
<proteinExistence type="predicted"/>
<dbReference type="GO" id="GO:0003924">
    <property type="term" value="F:GTPase activity"/>
    <property type="evidence" value="ECO:0007669"/>
    <property type="project" value="InterPro"/>
</dbReference>
<dbReference type="SMART" id="SM00175">
    <property type="entry name" value="RAB"/>
    <property type="match status" value="1"/>
</dbReference>
<dbReference type="GO" id="GO:0005525">
    <property type="term" value="F:GTP binding"/>
    <property type="evidence" value="ECO:0007669"/>
    <property type="project" value="UniProtKB-KW"/>
</dbReference>
<gene>
    <name evidence="4" type="ORF">VM1G_09903</name>
</gene>
<evidence type="ECO:0000256" key="2">
    <source>
        <dbReference type="ARBA" id="ARBA00023134"/>
    </source>
</evidence>
<name>A0A194WDC2_CYTMA</name>
<evidence type="ECO:0000256" key="1">
    <source>
        <dbReference type="ARBA" id="ARBA00022741"/>
    </source>
</evidence>
<dbReference type="EMBL" id="CM003109">
    <property type="protein sequence ID" value="KUI74118.1"/>
    <property type="molecule type" value="Genomic_DNA"/>
</dbReference>
<dbReference type="OrthoDB" id="18798at2759"/>
<sequence>MSSMVFTDEEARYIRAILKWQEKSAEDNTATWVLNNLRLPERKPIGEFRILVIGAQGVGKTSILSQFCTGVFPDPSTLSSSSYTHGCRRNVTIESNDGTHIKPDLYTIDALELPPEHLNSPEHLAQALAITEAAVLVYDVTDTSSLTYLKSLGTTIHDALHQPKATTPSKKRNGGFSLTSSPTRKASAETKVATRPYHFLLLGAKRDVSSPLREVSWLEGQIAAEEFFGPTGVAGGSSASFMEVSARTGEHVGAIFPLLGSQILKSRKERNDSSQQSSEQGIGGFGWGRSDFNDDGDAVDTNRGVDENGSGTMTWSMRRRWLALKATLSVTISGRRRSK</sequence>
<evidence type="ECO:0000313" key="4">
    <source>
        <dbReference type="EMBL" id="KUI74118.1"/>
    </source>
</evidence>
<reference evidence="4" key="1">
    <citation type="submission" date="2014-12" db="EMBL/GenBank/DDBJ databases">
        <title>Genome Sequence of Valsa Canker Pathogens Uncovers a Specific Adaption of Colonization on Woody Bark.</title>
        <authorList>
            <person name="Yin Z."/>
            <person name="Liu H."/>
            <person name="Gao X."/>
            <person name="Li Z."/>
            <person name="Song N."/>
            <person name="Ke X."/>
            <person name="Dai Q."/>
            <person name="Wu Y."/>
            <person name="Sun Y."/>
            <person name="Xu J.-R."/>
            <person name="Kang Z.K."/>
            <person name="Wang L."/>
            <person name="Huang L."/>
        </authorList>
    </citation>
    <scope>NUCLEOTIDE SEQUENCE [LARGE SCALE GENOMIC DNA]</scope>
    <source>
        <strain evidence="4">03-8</strain>
    </source>
</reference>
<dbReference type="InterPro" id="IPR027417">
    <property type="entry name" value="P-loop_NTPase"/>
</dbReference>
<dbReference type="Gene3D" id="3.40.50.300">
    <property type="entry name" value="P-loop containing nucleotide triphosphate hydrolases"/>
    <property type="match status" value="1"/>
</dbReference>
<dbReference type="Proteomes" id="UP000078559">
    <property type="component" value="Chromosome 12"/>
</dbReference>
<dbReference type="SMART" id="SM00173">
    <property type="entry name" value="RAS"/>
    <property type="match status" value="1"/>
</dbReference>
<protein>
    <submittedName>
        <fullName evidence="4">GTP-binding protein Rhes</fullName>
    </submittedName>
</protein>
<accession>A0A194WDC2</accession>
<keyword evidence="2" id="KW-0342">GTP-binding</keyword>
<evidence type="ECO:0000256" key="3">
    <source>
        <dbReference type="SAM" id="MobiDB-lite"/>
    </source>
</evidence>
<dbReference type="InterPro" id="IPR001806">
    <property type="entry name" value="Small_GTPase"/>
</dbReference>
<dbReference type="SMR" id="A0A194WDC2"/>
<dbReference type="PROSITE" id="PS51419">
    <property type="entry name" value="RAB"/>
    <property type="match status" value="1"/>
</dbReference>
<dbReference type="GO" id="GO:0016020">
    <property type="term" value="C:membrane"/>
    <property type="evidence" value="ECO:0007669"/>
    <property type="project" value="InterPro"/>
</dbReference>
<dbReference type="AlphaFoldDB" id="A0A194WDC2"/>
<dbReference type="InterPro" id="IPR020849">
    <property type="entry name" value="Small_GTPase_Ras-type"/>
</dbReference>
<dbReference type="GO" id="GO:0007165">
    <property type="term" value="P:signal transduction"/>
    <property type="evidence" value="ECO:0007669"/>
    <property type="project" value="InterPro"/>
</dbReference>
<evidence type="ECO:0000313" key="5">
    <source>
        <dbReference type="Proteomes" id="UP000078559"/>
    </source>
</evidence>